<accession>A0ABN6EMK4</accession>
<dbReference type="RefSeq" id="WP_229593428.1">
    <property type="nucleotide sequence ID" value="NZ_AP024485.1"/>
</dbReference>
<evidence type="ECO:0000256" key="1">
    <source>
        <dbReference type="ARBA" id="ARBA00010169"/>
    </source>
</evidence>
<dbReference type="InterPro" id="IPR004323">
    <property type="entry name" value="Ion_tolerance_CutA"/>
</dbReference>
<comment type="similarity">
    <text evidence="1">Belongs to the CutA family.</text>
</comment>
<dbReference type="PANTHER" id="PTHR23419">
    <property type="entry name" value="DIVALENT CATION TOLERANCE CUTA-RELATED"/>
    <property type="match status" value="1"/>
</dbReference>
<dbReference type="Gene3D" id="3.30.70.120">
    <property type="match status" value="1"/>
</dbReference>
<organism evidence="2 3">
    <name type="scientific">Pseudodesulfovibrio sediminis</name>
    <dbReference type="NCBI Taxonomy" id="2810563"/>
    <lineage>
        <taxon>Bacteria</taxon>
        <taxon>Pseudomonadati</taxon>
        <taxon>Thermodesulfobacteriota</taxon>
        <taxon>Desulfovibrionia</taxon>
        <taxon>Desulfovibrionales</taxon>
        <taxon>Desulfovibrionaceae</taxon>
    </lineage>
</organism>
<sequence>MAVSFVYMTCETRAEAENIGSVLVERRLAACVNILGGMQSMYWWQGRVEKSEEAVLIAKTRDALVDELTEAVKAMHSYDVPCVVALSITNGNPDFLQWVAAETTQE</sequence>
<dbReference type="InterPro" id="IPR011322">
    <property type="entry name" value="N-reg_PII-like_a/b"/>
</dbReference>
<proteinExistence type="inferred from homology"/>
<dbReference type="EMBL" id="AP024485">
    <property type="protein sequence ID" value="BCS87308.1"/>
    <property type="molecule type" value="Genomic_DNA"/>
</dbReference>
<dbReference type="InterPro" id="IPR015867">
    <property type="entry name" value="N-reg_PII/ATP_PRibTrfase_C"/>
</dbReference>
<reference evidence="2" key="1">
    <citation type="journal article" date="2022" name="Arch. Microbiol.">
        <title>Pseudodesulfovibrio sediminis sp. nov., a mesophilic and neutrophilic sulfate-reducing bacterium isolated from sediment of a brackish lake.</title>
        <authorList>
            <person name="Takahashi A."/>
            <person name="Kojima H."/>
            <person name="Watanabe M."/>
            <person name="Fukui M."/>
        </authorList>
    </citation>
    <scope>NUCLEOTIDE SEQUENCE</scope>
    <source>
        <strain evidence="2">SF6</strain>
    </source>
</reference>
<protein>
    <recommendedName>
        <fullName evidence="4">Divalent-cation tolerance protein CutA</fullName>
    </recommendedName>
</protein>
<dbReference type="Pfam" id="PF03091">
    <property type="entry name" value="CutA1"/>
    <property type="match status" value="1"/>
</dbReference>
<name>A0ABN6EMK4_9BACT</name>
<gene>
    <name evidence="2" type="ORF">PSDVSF_05500</name>
</gene>
<evidence type="ECO:0000313" key="3">
    <source>
        <dbReference type="Proteomes" id="UP001053296"/>
    </source>
</evidence>
<dbReference type="PANTHER" id="PTHR23419:SF8">
    <property type="entry name" value="FI09726P"/>
    <property type="match status" value="1"/>
</dbReference>
<evidence type="ECO:0008006" key="4">
    <source>
        <dbReference type="Google" id="ProtNLM"/>
    </source>
</evidence>
<dbReference type="SUPFAM" id="SSF54913">
    <property type="entry name" value="GlnB-like"/>
    <property type="match status" value="1"/>
</dbReference>
<evidence type="ECO:0000313" key="2">
    <source>
        <dbReference type="EMBL" id="BCS87308.1"/>
    </source>
</evidence>
<keyword evidence="3" id="KW-1185">Reference proteome</keyword>
<dbReference type="Proteomes" id="UP001053296">
    <property type="component" value="Chromosome"/>
</dbReference>